<dbReference type="AlphaFoldDB" id="A0A5K1VI60"/>
<keyword evidence="1 3" id="KW-0808">Transferase</keyword>
<dbReference type="VEuPathDB" id="AmoebaDB:EHI_080280"/>
<dbReference type="InterPro" id="IPR016181">
    <property type="entry name" value="Acyl_CoA_acyltransferase"/>
</dbReference>
<dbReference type="VEuPathDB" id="AmoebaDB:EHI8A_035230"/>
<evidence type="ECO:0000256" key="2">
    <source>
        <dbReference type="ARBA" id="ARBA00023315"/>
    </source>
</evidence>
<dbReference type="GO" id="GO:0006048">
    <property type="term" value="P:UDP-N-acetylglucosamine biosynthetic process"/>
    <property type="evidence" value="ECO:0007669"/>
    <property type="project" value="UniProtKB-UniRule"/>
</dbReference>
<comment type="catalytic activity">
    <reaction evidence="3">
        <text>D-glucosamine 6-phosphate + acetyl-CoA = N-acetyl-D-glucosamine 6-phosphate + CoA + H(+)</text>
        <dbReference type="Rhea" id="RHEA:10292"/>
        <dbReference type="ChEBI" id="CHEBI:15378"/>
        <dbReference type="ChEBI" id="CHEBI:57287"/>
        <dbReference type="ChEBI" id="CHEBI:57288"/>
        <dbReference type="ChEBI" id="CHEBI:57513"/>
        <dbReference type="ChEBI" id="CHEBI:58725"/>
        <dbReference type="EC" id="2.3.1.4"/>
    </reaction>
</comment>
<dbReference type="Gene3D" id="3.40.630.30">
    <property type="match status" value="1"/>
</dbReference>
<dbReference type="InterPro" id="IPR039143">
    <property type="entry name" value="GNPNAT1-like"/>
</dbReference>
<proteinExistence type="inferred from homology"/>
<evidence type="ECO:0000313" key="6">
    <source>
        <dbReference type="Proteomes" id="UP000078387"/>
    </source>
</evidence>
<evidence type="ECO:0000256" key="3">
    <source>
        <dbReference type="RuleBase" id="RU365086"/>
    </source>
</evidence>
<dbReference type="GO" id="GO:0004343">
    <property type="term" value="F:glucosamine 6-phosphate N-acetyltransferase activity"/>
    <property type="evidence" value="ECO:0007669"/>
    <property type="project" value="UniProtKB-UniRule"/>
</dbReference>
<dbReference type="SUPFAM" id="SSF55729">
    <property type="entry name" value="Acyl-CoA N-acyltransferases (Nat)"/>
    <property type="match status" value="1"/>
</dbReference>
<accession>A0A5K1VI60</accession>
<dbReference type="VEuPathDB" id="AmoebaDB:EHI7A_035210"/>
<keyword evidence="2 3" id="KW-0012">Acyltransferase</keyword>
<dbReference type="VEuPathDB" id="AmoebaDB:EHI5A_061920"/>
<gene>
    <name evidence="5" type="ORF">CL6EHI_080280</name>
</gene>
<dbReference type="Pfam" id="PF00583">
    <property type="entry name" value="Acetyltransf_1"/>
    <property type="match status" value="1"/>
</dbReference>
<organism evidence="5 6">
    <name type="scientific">Entamoeba histolytica</name>
    <dbReference type="NCBI Taxonomy" id="5759"/>
    <lineage>
        <taxon>Eukaryota</taxon>
        <taxon>Amoebozoa</taxon>
        <taxon>Evosea</taxon>
        <taxon>Archamoebae</taxon>
        <taxon>Mastigamoebida</taxon>
        <taxon>Entamoebidae</taxon>
        <taxon>Entamoeba</taxon>
    </lineage>
</organism>
<dbReference type="CDD" id="cd04301">
    <property type="entry name" value="NAT_SF"/>
    <property type="match status" value="1"/>
</dbReference>
<comment type="pathway">
    <text evidence="3">Nucleotide-sugar biosynthesis; UDP-N-acetyl-alpha-D-glucosamine biosynthesis; N-acetyl-alpha-D-glucosamine 1-phosphate from alpha-D-glucosamine 6-phosphate (route I): step 1/2.</text>
</comment>
<name>A0A5K1VI60_ENTHI</name>
<sequence length="159" mass="18375">MNSIYHIKSTLPIINDIRFRCLEREDYHKGVIQVLNELSNCQMDKQKYEKIFDELKETGRYVIVVGEDEQEKIVCVGTLFIERKFIWNGGLVGHIEDIGVTQSRRNQGIGKGLIDSLLIIGKDEGCCRIILDCKDRVKGFYEKCGMTYKDNCMAIYLNK</sequence>
<dbReference type="InterPro" id="IPR000182">
    <property type="entry name" value="GNAT_dom"/>
</dbReference>
<evidence type="ECO:0000313" key="5">
    <source>
        <dbReference type="EMBL" id="GAT98086.1"/>
    </source>
</evidence>
<dbReference type="UniPathway" id="UPA00113">
    <property type="reaction ID" value="UER00529"/>
</dbReference>
<dbReference type="EC" id="2.3.1.4" evidence="3"/>
<dbReference type="PANTHER" id="PTHR13355">
    <property type="entry name" value="GLUCOSAMINE 6-PHOSPHATE N-ACETYLTRANSFERASE"/>
    <property type="match status" value="1"/>
</dbReference>
<dbReference type="PROSITE" id="PS51186">
    <property type="entry name" value="GNAT"/>
    <property type="match status" value="1"/>
</dbReference>
<dbReference type="PANTHER" id="PTHR13355:SF11">
    <property type="entry name" value="GLUCOSAMINE 6-PHOSPHATE N-ACETYLTRANSFERASE"/>
    <property type="match status" value="1"/>
</dbReference>
<dbReference type="EMBL" id="BDEQ01000001">
    <property type="protein sequence ID" value="GAT98086.1"/>
    <property type="molecule type" value="Genomic_DNA"/>
</dbReference>
<dbReference type="Proteomes" id="UP000078387">
    <property type="component" value="Unassembled WGS sequence"/>
</dbReference>
<evidence type="ECO:0000259" key="4">
    <source>
        <dbReference type="PROSITE" id="PS51186"/>
    </source>
</evidence>
<evidence type="ECO:0000256" key="1">
    <source>
        <dbReference type="ARBA" id="ARBA00022679"/>
    </source>
</evidence>
<protein>
    <recommendedName>
        <fullName evidence="3">Glucosamine 6-phosphate N-acetyltransferase</fullName>
        <ecNumber evidence="3">2.3.1.4</ecNumber>
    </recommendedName>
</protein>
<reference evidence="5 6" key="1">
    <citation type="submission" date="2016-05" db="EMBL/GenBank/DDBJ databases">
        <title>First whole genome sequencing of Entamoeba histolytica HM1:IMSS-clone-6.</title>
        <authorList>
            <person name="Mukherjee Avik.K."/>
            <person name="Izumyama S."/>
            <person name="Nakada-Tsukui K."/>
            <person name="Nozaki T."/>
        </authorList>
    </citation>
    <scope>NUCLEOTIDE SEQUENCE [LARGE SCALE GENOMIC DNA]</scope>
    <source>
        <strain evidence="5 6">HM1:IMSS clone 6</strain>
    </source>
</reference>
<comment type="caution">
    <text evidence="5">The sequence shown here is derived from an EMBL/GenBank/DDBJ whole genome shotgun (WGS) entry which is preliminary data.</text>
</comment>
<dbReference type="OMA" id="FRKCENQ"/>
<dbReference type="VEuPathDB" id="AmoebaDB:KM1_073640"/>
<feature type="domain" description="N-acetyltransferase" evidence="4">
    <location>
        <begin position="17"/>
        <end position="159"/>
    </location>
</feature>
<comment type="similarity">
    <text evidence="3">Belongs to the acetyltransferase family. GNA1 subfamily.</text>
</comment>
<dbReference type="FunFam" id="3.40.630.30:FF:000043">
    <property type="entry name" value="Glucosamine 6-phosphate N-acetyltransferase"/>
    <property type="match status" value="1"/>
</dbReference>